<feature type="transmembrane region" description="Helical" evidence="1">
    <location>
        <begin position="7"/>
        <end position="26"/>
    </location>
</feature>
<reference evidence="2 3" key="1">
    <citation type="submission" date="2024-11" db="EMBL/GenBank/DDBJ databases">
        <authorList>
            <person name="Lucas J.A."/>
        </authorList>
    </citation>
    <scope>NUCLEOTIDE SEQUENCE [LARGE SCALE GENOMIC DNA]</scope>
    <source>
        <strain evidence="2 3">Z 5.4</strain>
    </source>
</reference>
<name>A0ABW8RPA2_9BACI</name>
<proteinExistence type="predicted"/>
<keyword evidence="3" id="KW-1185">Reference proteome</keyword>
<sequence length="61" mass="7284">MKRVERFLIKVVIVQFAFLFLSQLFFHQLDVFPQIKQLTKYEGVNENTFTEILQTFQGGEK</sequence>
<organism evidence="2 3">
    <name type="scientific">Bacillus salipaludis</name>
    <dbReference type="NCBI Taxonomy" id="2547811"/>
    <lineage>
        <taxon>Bacteria</taxon>
        <taxon>Bacillati</taxon>
        <taxon>Bacillota</taxon>
        <taxon>Bacilli</taxon>
        <taxon>Bacillales</taxon>
        <taxon>Bacillaceae</taxon>
        <taxon>Bacillus</taxon>
    </lineage>
</organism>
<keyword evidence="1" id="KW-0812">Transmembrane</keyword>
<dbReference type="Proteomes" id="UP001623041">
    <property type="component" value="Unassembled WGS sequence"/>
</dbReference>
<protein>
    <submittedName>
        <fullName evidence="2">YpfB family protein</fullName>
    </submittedName>
</protein>
<evidence type="ECO:0000256" key="1">
    <source>
        <dbReference type="SAM" id="Phobius"/>
    </source>
</evidence>
<accession>A0ABW8RPA2</accession>
<comment type="caution">
    <text evidence="2">The sequence shown here is derived from an EMBL/GenBank/DDBJ whole genome shotgun (WGS) entry which is preliminary data.</text>
</comment>
<dbReference type="EMBL" id="JBJHQH010000043">
    <property type="protein sequence ID" value="MFK9095356.1"/>
    <property type="molecule type" value="Genomic_DNA"/>
</dbReference>
<evidence type="ECO:0000313" key="2">
    <source>
        <dbReference type="EMBL" id="MFK9095356.1"/>
    </source>
</evidence>
<dbReference type="InterPro" id="IPR035281">
    <property type="entry name" value="DUF5359"/>
</dbReference>
<gene>
    <name evidence="2" type="ORF">ACJEBI_28390</name>
</gene>
<evidence type="ECO:0000313" key="3">
    <source>
        <dbReference type="Proteomes" id="UP001623041"/>
    </source>
</evidence>
<dbReference type="RefSeq" id="WP_406583747.1">
    <property type="nucleotide sequence ID" value="NZ_JBJHQH010000043.1"/>
</dbReference>
<keyword evidence="1" id="KW-1133">Transmembrane helix</keyword>
<keyword evidence="1" id="KW-0472">Membrane</keyword>
<dbReference type="Pfam" id="PF17313">
    <property type="entry name" value="DUF5359"/>
    <property type="match status" value="1"/>
</dbReference>